<comment type="similarity">
    <text evidence="1">Belongs to the short-chain dehydrogenases/reductases (SDR) family.</text>
</comment>
<evidence type="ECO:0000256" key="1">
    <source>
        <dbReference type="ARBA" id="ARBA00006484"/>
    </source>
</evidence>
<dbReference type="PANTHER" id="PTHR42879">
    <property type="entry name" value="3-OXOACYL-(ACYL-CARRIER-PROTEIN) REDUCTASE"/>
    <property type="match status" value="1"/>
</dbReference>
<dbReference type="PRINTS" id="PR00081">
    <property type="entry name" value="GDHRDH"/>
</dbReference>
<dbReference type="InterPro" id="IPR050259">
    <property type="entry name" value="SDR"/>
</dbReference>
<dbReference type="Gene3D" id="3.40.50.720">
    <property type="entry name" value="NAD(P)-binding Rossmann-like Domain"/>
    <property type="match status" value="1"/>
</dbReference>
<dbReference type="InterPro" id="IPR002347">
    <property type="entry name" value="SDR_fam"/>
</dbReference>
<dbReference type="InterPro" id="IPR036291">
    <property type="entry name" value="NAD(P)-bd_dom_sf"/>
</dbReference>
<dbReference type="RefSeq" id="WP_137299448.1">
    <property type="nucleotide sequence ID" value="NZ_BMVD01000001.1"/>
</dbReference>
<dbReference type="SUPFAM" id="SSF51735">
    <property type="entry name" value="NAD(P)-binding Rossmann-fold domains"/>
    <property type="match status" value="1"/>
</dbReference>
<dbReference type="Pfam" id="PF13561">
    <property type="entry name" value="adh_short_C2"/>
    <property type="match status" value="1"/>
</dbReference>
<protein>
    <submittedName>
        <fullName evidence="2">SDR family oxidoreductase</fullName>
    </submittedName>
</protein>
<proteinExistence type="inferred from homology"/>
<dbReference type="Proteomes" id="UP000308632">
    <property type="component" value="Unassembled WGS sequence"/>
</dbReference>
<comment type="caution">
    <text evidence="2">The sequence shown here is derived from an EMBL/GenBank/DDBJ whole genome shotgun (WGS) entry which is preliminary data.</text>
</comment>
<accession>A0A4U5X6C3</accession>
<dbReference type="EMBL" id="SZPR01000008">
    <property type="protein sequence ID" value="TKT10748.1"/>
    <property type="molecule type" value="Genomic_DNA"/>
</dbReference>
<name>A0A4U5X6C3_STRGB</name>
<organism evidence="2 3">
    <name type="scientific">Streptomyces galbus</name>
    <dbReference type="NCBI Taxonomy" id="33898"/>
    <lineage>
        <taxon>Bacteria</taxon>
        <taxon>Bacillati</taxon>
        <taxon>Actinomycetota</taxon>
        <taxon>Actinomycetes</taxon>
        <taxon>Kitasatosporales</taxon>
        <taxon>Streptomycetaceae</taxon>
        <taxon>Streptomyces</taxon>
    </lineage>
</organism>
<evidence type="ECO:0000313" key="2">
    <source>
        <dbReference type="EMBL" id="TKT10748.1"/>
    </source>
</evidence>
<dbReference type="AlphaFoldDB" id="A0A4U5X6C3"/>
<sequence>MSPPTADPPPAERVVVVTHATLYAGPGAVPALGAAGFTVVCHDESFTDDEARAKFEAGHGPAVVACPARTPSGAVTWAIRRHGRLDAVISNDVYPGKYLPVEQADVTELRAAAEALLVAPVAVVAKAAAQMKRQGHGRIVLVTSAAPVRPEHGFSYYSSLRAAASAFARAAARELAAEHVTVNAVAPNFLESETYYPEEAWGTEDGQERLRGLLPIGRLGTAREIGNLIVFLTSGRADFVTGEVVGFTGGWA</sequence>
<gene>
    <name evidence="2" type="ORF">E4U92_07510</name>
</gene>
<evidence type="ECO:0000313" key="3">
    <source>
        <dbReference type="Proteomes" id="UP000308632"/>
    </source>
</evidence>
<reference evidence="2 3" key="1">
    <citation type="submission" date="2019-04" db="EMBL/GenBank/DDBJ databases">
        <title>Streptomyces lasaliensis sp.nov., an Actinomycete isolated from soil which produces the polyether antibiotic lasalocid.</title>
        <authorList>
            <person name="Erwin G."/>
            <person name="Haber C."/>
        </authorList>
    </citation>
    <scope>NUCLEOTIDE SEQUENCE [LARGE SCALE GENOMIC DNA]</scope>
    <source>
        <strain evidence="2 3">DSM 40089</strain>
    </source>
</reference>